<dbReference type="PIRSF" id="PIRSF006241">
    <property type="entry name" value="HyI"/>
    <property type="match status" value="1"/>
</dbReference>
<feature type="active site" description="Proton donor/acceptor" evidence="3">
    <location>
        <position position="140"/>
    </location>
</feature>
<comment type="similarity">
    <text evidence="2">Belongs to the hyi family.</text>
</comment>
<comment type="caution">
    <text evidence="5">The sequence shown here is derived from an EMBL/GenBank/DDBJ whole genome shotgun (WGS) entry which is preliminary data.</text>
</comment>
<evidence type="ECO:0000256" key="2">
    <source>
        <dbReference type="PIRNR" id="PIRNR006241"/>
    </source>
</evidence>
<dbReference type="GO" id="GO:0046487">
    <property type="term" value="P:glyoxylate metabolic process"/>
    <property type="evidence" value="ECO:0007669"/>
    <property type="project" value="TreeGrafter"/>
</dbReference>
<protein>
    <submittedName>
        <fullName evidence="5">Hydroxypyruvate isomerase</fullName>
    </submittedName>
</protein>
<reference evidence="5" key="1">
    <citation type="journal article" date="2014" name="Int. J. Syst. Evol. Microbiol.">
        <title>Complete genome sequence of Corynebacterium casei LMG S-19264T (=DSM 44701T), isolated from a smear-ripened cheese.</title>
        <authorList>
            <consortium name="US DOE Joint Genome Institute (JGI-PGF)"/>
            <person name="Walter F."/>
            <person name="Albersmeier A."/>
            <person name="Kalinowski J."/>
            <person name="Ruckert C."/>
        </authorList>
    </citation>
    <scope>NUCLEOTIDE SEQUENCE</scope>
    <source>
        <strain evidence="5">CGMCC 1.15880</strain>
    </source>
</reference>
<dbReference type="EMBL" id="BMKA01000004">
    <property type="protein sequence ID" value="GGA25424.1"/>
    <property type="molecule type" value="Genomic_DNA"/>
</dbReference>
<dbReference type="InterPro" id="IPR036237">
    <property type="entry name" value="Xyl_isomerase-like_sf"/>
</dbReference>
<name>A0A916R1V3_9RHOB</name>
<dbReference type="Proteomes" id="UP000628017">
    <property type="component" value="Unassembled WGS sequence"/>
</dbReference>
<feature type="domain" description="Xylose isomerase-like TIM barrel" evidence="4">
    <location>
        <begin position="22"/>
        <end position="252"/>
    </location>
</feature>
<dbReference type="FunFam" id="3.20.20.150:FF:000007">
    <property type="entry name" value="Hydroxypyruvate isomerase"/>
    <property type="match status" value="1"/>
</dbReference>
<dbReference type="Pfam" id="PF01261">
    <property type="entry name" value="AP_endonuc_2"/>
    <property type="match status" value="1"/>
</dbReference>
<keyword evidence="1 2" id="KW-0413">Isomerase</keyword>
<evidence type="ECO:0000256" key="3">
    <source>
        <dbReference type="PIRSR" id="PIRSR006241-50"/>
    </source>
</evidence>
<gene>
    <name evidence="5" type="ORF">GCM10011498_27910</name>
</gene>
<accession>A0A916R1V3</accession>
<proteinExistence type="inferred from homology"/>
<evidence type="ECO:0000313" key="6">
    <source>
        <dbReference type="Proteomes" id="UP000628017"/>
    </source>
</evidence>
<sequence>MIKFSANLGFLFTELDLPEAIHAAKAAGFDAVECHFPYETPPAQMKGALAQTGLRMLGLNTWPGDRGAGDFGLAALPDRVADAHTEIARAVDYAAAAGVEAVHVMAGRTEGDKKAEDCFRTNLNHACDLAEARGINILIEPINTRDVAGYHLSTTDHAERILDALARPNLKIMFDCYHMQIMQGDLARTLERLLPKIGHIQIAAVPDRAEPDHGEVDYRWLLQRIAELGYDGFIGAEYQPKTTTKASLGWLKGFCES</sequence>
<dbReference type="Gene3D" id="3.20.20.150">
    <property type="entry name" value="Divalent-metal-dependent TIM barrel enzymes"/>
    <property type="match status" value="1"/>
</dbReference>
<evidence type="ECO:0000256" key="1">
    <source>
        <dbReference type="ARBA" id="ARBA00023235"/>
    </source>
</evidence>
<dbReference type="InterPro" id="IPR026040">
    <property type="entry name" value="HyI-like"/>
</dbReference>
<dbReference type="PANTHER" id="PTHR43489">
    <property type="entry name" value="ISOMERASE"/>
    <property type="match status" value="1"/>
</dbReference>
<dbReference type="PANTHER" id="PTHR43489:SF6">
    <property type="entry name" value="HYDROXYPYRUVATE ISOMERASE-RELATED"/>
    <property type="match status" value="1"/>
</dbReference>
<dbReference type="InterPro" id="IPR013022">
    <property type="entry name" value="Xyl_isomerase-like_TIM-brl"/>
</dbReference>
<evidence type="ECO:0000259" key="4">
    <source>
        <dbReference type="Pfam" id="PF01261"/>
    </source>
</evidence>
<keyword evidence="6" id="KW-1185">Reference proteome</keyword>
<dbReference type="AlphaFoldDB" id="A0A916R1V3"/>
<dbReference type="GO" id="GO:0008903">
    <property type="term" value="F:hydroxypyruvate isomerase activity"/>
    <property type="evidence" value="ECO:0007669"/>
    <property type="project" value="TreeGrafter"/>
</dbReference>
<feature type="active site" description="Proton donor/acceptor" evidence="3">
    <location>
        <position position="237"/>
    </location>
</feature>
<organism evidence="5 6">
    <name type="scientific">Neptunicoccus cionae</name>
    <dbReference type="NCBI Taxonomy" id="2035344"/>
    <lineage>
        <taxon>Bacteria</taxon>
        <taxon>Pseudomonadati</taxon>
        <taxon>Pseudomonadota</taxon>
        <taxon>Alphaproteobacteria</taxon>
        <taxon>Rhodobacterales</taxon>
        <taxon>Paracoccaceae</taxon>
        <taxon>Neptunicoccus</taxon>
    </lineage>
</organism>
<dbReference type="InterPro" id="IPR050417">
    <property type="entry name" value="Sugar_Epim/Isomerase"/>
</dbReference>
<evidence type="ECO:0000313" key="5">
    <source>
        <dbReference type="EMBL" id="GGA25424.1"/>
    </source>
</evidence>
<reference evidence="5" key="2">
    <citation type="submission" date="2020-09" db="EMBL/GenBank/DDBJ databases">
        <authorList>
            <person name="Sun Q."/>
            <person name="Zhou Y."/>
        </authorList>
    </citation>
    <scope>NUCLEOTIDE SEQUENCE</scope>
    <source>
        <strain evidence="5">CGMCC 1.15880</strain>
    </source>
</reference>
<dbReference type="SUPFAM" id="SSF51658">
    <property type="entry name" value="Xylose isomerase-like"/>
    <property type="match status" value="1"/>
</dbReference>